<dbReference type="AlphaFoldDB" id="A0A2W2GWB5"/>
<dbReference type="Gene3D" id="3.20.20.100">
    <property type="entry name" value="NADP-dependent oxidoreductase domain"/>
    <property type="match status" value="1"/>
</dbReference>
<comment type="caution">
    <text evidence="2">The sequence shown here is derived from an EMBL/GenBank/DDBJ whole genome shotgun (WGS) entry which is preliminary data.</text>
</comment>
<dbReference type="SUPFAM" id="SSF51430">
    <property type="entry name" value="NAD(P)-linked oxidoreductase"/>
    <property type="match status" value="1"/>
</dbReference>
<organism evidence="2 3">
    <name type="scientific">Spongiactinospora gelatinilytica</name>
    <dbReference type="NCBI Taxonomy" id="2666298"/>
    <lineage>
        <taxon>Bacteria</taxon>
        <taxon>Bacillati</taxon>
        <taxon>Actinomycetota</taxon>
        <taxon>Actinomycetes</taxon>
        <taxon>Streptosporangiales</taxon>
        <taxon>Streptosporangiaceae</taxon>
        <taxon>Spongiactinospora</taxon>
    </lineage>
</organism>
<dbReference type="InterPro" id="IPR020471">
    <property type="entry name" value="AKR"/>
</dbReference>
<name>A0A2W2GWB5_9ACTN</name>
<dbReference type="PANTHER" id="PTHR43638:SF3">
    <property type="entry name" value="ALDEHYDE REDUCTASE"/>
    <property type="match status" value="1"/>
</dbReference>
<accession>A0A2W2GWB5</accession>
<dbReference type="PRINTS" id="PR00069">
    <property type="entry name" value="ALDKETRDTASE"/>
</dbReference>
<feature type="domain" description="NADP-dependent oxidoreductase" evidence="1">
    <location>
        <begin position="32"/>
        <end position="303"/>
    </location>
</feature>
<dbReference type="InterPro" id="IPR023210">
    <property type="entry name" value="NADP_OxRdtase_dom"/>
</dbReference>
<protein>
    <submittedName>
        <fullName evidence="2">Aldo/keto reductase</fullName>
    </submittedName>
</protein>
<sequence>MLGTGTSSTDLTAIGLPRAGGAGTLAGHTVSRIGFGAMQLERLHADRRAALALVRRAVELGADHIDTAQFYGNGFANEVIREAIRPGDGVLVVTKVGGDPNPGGPFPIRPAQRPEELRASVEDNLRSLGLDRLPVVNLRRLDMGPGLIAEGDQVVGLDDQLAVLTAMRDEGKIGAIGLSNVTFSMLRRALPAGVACVQNAYNLLARGDDDMLVACAAEGIAWVPFFPLGGSFALLPSVTDEPAVREAARSLDRTPAQVGLAWLLRRAPNVLLIPGTADAGHLAENVAAGSITFDAATLAALNAVPSHSADVPLR</sequence>
<dbReference type="Pfam" id="PF00248">
    <property type="entry name" value="Aldo_ket_red"/>
    <property type="match status" value="1"/>
</dbReference>
<dbReference type="CDD" id="cd19088">
    <property type="entry name" value="AKR_AKR13B1"/>
    <property type="match status" value="1"/>
</dbReference>
<reference evidence="2 3" key="1">
    <citation type="submission" date="2018-01" db="EMBL/GenBank/DDBJ databases">
        <title>Draft genome sequence of Sphaerisporangium sp. 7K107.</title>
        <authorList>
            <person name="Sahin N."/>
            <person name="Saygin H."/>
            <person name="Ay H."/>
        </authorList>
    </citation>
    <scope>NUCLEOTIDE SEQUENCE [LARGE SCALE GENOMIC DNA]</scope>
    <source>
        <strain evidence="2 3">7K107</strain>
    </source>
</reference>
<dbReference type="InterPro" id="IPR036812">
    <property type="entry name" value="NAD(P)_OxRdtase_dom_sf"/>
</dbReference>
<keyword evidence="3" id="KW-1185">Reference proteome</keyword>
<gene>
    <name evidence="2" type="ORF">C1I98_20535</name>
</gene>
<evidence type="ECO:0000313" key="2">
    <source>
        <dbReference type="EMBL" id="PZG41890.1"/>
    </source>
</evidence>
<dbReference type="GO" id="GO:0016491">
    <property type="term" value="F:oxidoreductase activity"/>
    <property type="evidence" value="ECO:0007669"/>
    <property type="project" value="InterPro"/>
</dbReference>
<dbReference type="PANTHER" id="PTHR43638">
    <property type="entry name" value="OXIDOREDUCTASE, ALDO/KETO REDUCTASE FAMILY PROTEIN"/>
    <property type="match status" value="1"/>
</dbReference>
<dbReference type="RefSeq" id="WP_111169061.1">
    <property type="nucleotide sequence ID" value="NZ_POUA01000163.1"/>
</dbReference>
<dbReference type="Proteomes" id="UP000248544">
    <property type="component" value="Unassembled WGS sequence"/>
</dbReference>
<dbReference type="EMBL" id="POUA01000163">
    <property type="protein sequence ID" value="PZG41890.1"/>
    <property type="molecule type" value="Genomic_DNA"/>
</dbReference>
<proteinExistence type="predicted"/>
<evidence type="ECO:0000313" key="3">
    <source>
        <dbReference type="Proteomes" id="UP000248544"/>
    </source>
</evidence>
<evidence type="ECO:0000259" key="1">
    <source>
        <dbReference type="Pfam" id="PF00248"/>
    </source>
</evidence>